<name>A0A8H5HQF1_9AGAR</name>
<dbReference type="Pfam" id="PF00096">
    <property type="entry name" value="zf-C2H2"/>
    <property type="match status" value="1"/>
</dbReference>
<dbReference type="OrthoDB" id="654211at2759"/>
<keyword evidence="1" id="KW-0863">Zinc-finger</keyword>
<evidence type="ECO:0000256" key="2">
    <source>
        <dbReference type="SAM" id="MobiDB-lite"/>
    </source>
</evidence>
<keyword evidence="1" id="KW-0862">Zinc</keyword>
<proteinExistence type="predicted"/>
<dbReference type="GO" id="GO:0008270">
    <property type="term" value="F:zinc ion binding"/>
    <property type="evidence" value="ECO:0007669"/>
    <property type="project" value="UniProtKB-KW"/>
</dbReference>
<dbReference type="PROSITE" id="PS00028">
    <property type="entry name" value="ZINC_FINGER_C2H2_1"/>
    <property type="match status" value="1"/>
</dbReference>
<dbReference type="SUPFAM" id="SSF57667">
    <property type="entry name" value="beta-beta-alpha zinc fingers"/>
    <property type="match status" value="1"/>
</dbReference>
<sequence length="342" mass="37979">MDNNMTSKIVGYCPEIFLALTDASQWTCPIVTCSKLFARKGDLTRHANVHTGHNDCGKSFAQFSGLKTHRNTQKSNHTRAQWKDAMPLSATHLLVPVTSRKHIEFSEAINVQCLAAHQSNHFASIKRRSAFTKHLRKHNIDLATVDIDTFAPPILPKPSPYSKRMHVAQRKPDAQQRATHTINAVAKPYTTDLEFSYPNGVTCSADGLKTSNIMYDYAPSHLLGEDLPTFGLDGSLANEFSHLPPYPTLYTFDAPSPLMNPGLSHSASPSPSPPRSYLQTPNKSRAYISSSPSTPTPSTLSQSPHLYAEPTRAAHGQQKMIWDFDAAFFGTPYEQLQRFMPE</sequence>
<dbReference type="AlphaFoldDB" id="A0A8H5HQF1"/>
<protein>
    <recommendedName>
        <fullName evidence="3">C2H2-type domain-containing protein</fullName>
    </recommendedName>
</protein>
<evidence type="ECO:0000313" key="5">
    <source>
        <dbReference type="Proteomes" id="UP000565441"/>
    </source>
</evidence>
<reference evidence="4 5" key="1">
    <citation type="journal article" date="2020" name="ISME J.">
        <title>Uncovering the hidden diversity of litter-decomposition mechanisms in mushroom-forming fungi.</title>
        <authorList>
            <person name="Floudas D."/>
            <person name="Bentzer J."/>
            <person name="Ahren D."/>
            <person name="Johansson T."/>
            <person name="Persson P."/>
            <person name="Tunlid A."/>
        </authorList>
    </citation>
    <scope>NUCLEOTIDE SEQUENCE [LARGE SCALE GENOMIC DNA]</scope>
    <source>
        <strain evidence="4 5">CBS 661.87</strain>
    </source>
</reference>
<feature type="compositionally biased region" description="Low complexity" evidence="2">
    <location>
        <begin position="289"/>
        <end position="304"/>
    </location>
</feature>
<dbReference type="Gene3D" id="3.30.160.60">
    <property type="entry name" value="Classic Zinc Finger"/>
    <property type="match status" value="1"/>
</dbReference>
<evidence type="ECO:0000256" key="1">
    <source>
        <dbReference type="PROSITE-ProRule" id="PRU00042"/>
    </source>
</evidence>
<evidence type="ECO:0000259" key="3">
    <source>
        <dbReference type="PROSITE" id="PS50157"/>
    </source>
</evidence>
<dbReference type="Proteomes" id="UP000565441">
    <property type="component" value="Unassembled WGS sequence"/>
</dbReference>
<accession>A0A8H5HQF1</accession>
<comment type="caution">
    <text evidence="4">The sequence shown here is derived from an EMBL/GenBank/DDBJ whole genome shotgun (WGS) entry which is preliminary data.</text>
</comment>
<dbReference type="EMBL" id="JAACJP010000001">
    <property type="protein sequence ID" value="KAF5387658.1"/>
    <property type="molecule type" value="Genomic_DNA"/>
</dbReference>
<evidence type="ECO:0000313" key="4">
    <source>
        <dbReference type="EMBL" id="KAF5387658.1"/>
    </source>
</evidence>
<dbReference type="InterPro" id="IPR013087">
    <property type="entry name" value="Znf_C2H2_type"/>
</dbReference>
<dbReference type="InterPro" id="IPR036236">
    <property type="entry name" value="Znf_C2H2_sf"/>
</dbReference>
<dbReference type="PROSITE" id="PS50157">
    <property type="entry name" value="ZINC_FINGER_C2H2_2"/>
    <property type="match status" value="1"/>
</dbReference>
<feature type="domain" description="C2H2-type" evidence="3">
    <location>
        <begin position="26"/>
        <end position="55"/>
    </location>
</feature>
<keyword evidence="5" id="KW-1185">Reference proteome</keyword>
<keyword evidence="1" id="KW-0479">Metal-binding</keyword>
<organism evidence="4 5">
    <name type="scientific">Tricholomella constricta</name>
    <dbReference type="NCBI Taxonomy" id="117010"/>
    <lineage>
        <taxon>Eukaryota</taxon>
        <taxon>Fungi</taxon>
        <taxon>Dikarya</taxon>
        <taxon>Basidiomycota</taxon>
        <taxon>Agaricomycotina</taxon>
        <taxon>Agaricomycetes</taxon>
        <taxon>Agaricomycetidae</taxon>
        <taxon>Agaricales</taxon>
        <taxon>Tricholomatineae</taxon>
        <taxon>Lyophyllaceae</taxon>
        <taxon>Tricholomella</taxon>
    </lineage>
</organism>
<gene>
    <name evidence="4" type="ORF">D9615_000595</name>
</gene>
<feature type="region of interest" description="Disordered" evidence="2">
    <location>
        <begin position="261"/>
        <end position="305"/>
    </location>
</feature>